<evidence type="ECO:0008006" key="3">
    <source>
        <dbReference type="Google" id="ProtNLM"/>
    </source>
</evidence>
<organism evidence="1 2">
    <name type="scientific">Aerococcus sanguinicola</name>
    <dbReference type="NCBI Taxonomy" id="119206"/>
    <lineage>
        <taxon>Bacteria</taxon>
        <taxon>Bacillati</taxon>
        <taxon>Bacillota</taxon>
        <taxon>Bacilli</taxon>
        <taxon>Lactobacillales</taxon>
        <taxon>Aerococcaceae</taxon>
        <taxon>Aerococcus</taxon>
    </lineage>
</organism>
<dbReference type="KEGG" id="asan:AWM72_09095"/>
<evidence type="ECO:0000313" key="1">
    <source>
        <dbReference type="EMBL" id="AMB94900.1"/>
    </source>
</evidence>
<gene>
    <name evidence="1" type="ORF">AWM72_09095</name>
</gene>
<dbReference type="GeneID" id="92904224"/>
<protein>
    <recommendedName>
        <fullName evidence="3">Phage tail protein</fullName>
    </recommendedName>
</protein>
<accession>A0A109RE13</accession>
<dbReference type="InterPro" id="IPR006490">
    <property type="entry name" value="Maj_tail_phi13"/>
</dbReference>
<evidence type="ECO:0000313" key="2">
    <source>
        <dbReference type="Proteomes" id="UP000069912"/>
    </source>
</evidence>
<keyword evidence="2" id="KW-1185">Reference proteome</keyword>
<dbReference type="Proteomes" id="UP000069912">
    <property type="component" value="Chromosome"/>
</dbReference>
<name>A0A109RE13_9LACT</name>
<reference evidence="2" key="2">
    <citation type="submission" date="2016-01" db="EMBL/GenBank/DDBJ databases">
        <title>Six Aerococcus type strain genome sequencing and assembly using PacBio and Illumina Hiseq.</title>
        <authorList>
            <person name="Carkaci D."/>
            <person name="Dargis R."/>
            <person name="Nielsen X.C."/>
            <person name="Skovgaard O."/>
            <person name="Fuursted K."/>
            <person name="Christensen J.J."/>
        </authorList>
    </citation>
    <scope>NUCLEOTIDE SEQUENCE [LARGE SCALE GENOMIC DNA]</scope>
    <source>
        <strain evidence="2">CCUG43001</strain>
    </source>
</reference>
<dbReference type="AlphaFoldDB" id="A0A109RE13"/>
<dbReference type="EMBL" id="CP014160">
    <property type="protein sequence ID" value="AMB94900.1"/>
    <property type="molecule type" value="Genomic_DNA"/>
</dbReference>
<dbReference type="NCBIfam" id="TIGR01603">
    <property type="entry name" value="maj_tail_phi13"/>
    <property type="match status" value="1"/>
</dbReference>
<proteinExistence type="predicted"/>
<dbReference type="RefSeq" id="WP_067976434.1">
    <property type="nucleotide sequence ID" value="NZ_CAJHKM010000003.1"/>
</dbReference>
<reference evidence="1 2" key="1">
    <citation type="journal article" date="2016" name="Genome Announc.">
        <title>Complete Genome Sequences of Aerococcus christensenii CCUG 28831T, Aerococcus sanguinicola CCUG 43001T, Aerococcus urinae CCUG 36881T, Aerococcus urinaeequi CCUG 28094T, Aerococcus urinaehominis CCUG 42038 BT, and Aerococcus viridans CCUG 4311T.</title>
        <authorList>
            <person name="Carkaci D."/>
            <person name="Dargis R."/>
            <person name="Nielsen X.C."/>
            <person name="Skovgaard O."/>
            <person name="Fuursted K."/>
            <person name="Christensen J.J."/>
        </authorList>
    </citation>
    <scope>NUCLEOTIDE SEQUENCE [LARGE SCALE GENOMIC DNA]</scope>
    <source>
        <strain evidence="1 2">CCUG43001</strain>
    </source>
</reference>
<sequence length="193" mass="21575">MADKNKVQFGLENVHYASVSFNDETGQATYGKVKSWPGAVELSLEPNGDPTEFNADNTIYYYNQNNQGYEGSLETAKIPDDFRIEHLGEVKNTDGTIAEFGTSQSQPFALMFEFSGDANQNRHLLYYCSASRSKIGSKTKSDGEPNTETLEFKCAARPGDKLVKIRASSDLSMYEDFFKKVYEPVKTSDPLSR</sequence>